<keyword evidence="3" id="KW-1185">Reference proteome</keyword>
<dbReference type="Proteomes" id="UP001341840">
    <property type="component" value="Unassembled WGS sequence"/>
</dbReference>
<dbReference type="EMBL" id="JASCZI010091277">
    <property type="protein sequence ID" value="MED6149756.1"/>
    <property type="molecule type" value="Genomic_DNA"/>
</dbReference>
<feature type="region of interest" description="Disordered" evidence="1">
    <location>
        <begin position="136"/>
        <end position="176"/>
    </location>
</feature>
<gene>
    <name evidence="2" type="ORF">PIB30_065614</name>
</gene>
<comment type="caution">
    <text evidence="2">The sequence shown here is derived from an EMBL/GenBank/DDBJ whole genome shotgun (WGS) entry which is preliminary data.</text>
</comment>
<evidence type="ECO:0000313" key="3">
    <source>
        <dbReference type="Proteomes" id="UP001341840"/>
    </source>
</evidence>
<evidence type="ECO:0000313" key="2">
    <source>
        <dbReference type="EMBL" id="MED6149756.1"/>
    </source>
</evidence>
<proteinExistence type="predicted"/>
<name>A0ABU6TNN1_9FABA</name>
<sequence>MAIPVADVPEGELSDVAMALEQNGTTDHRDVDGGVMLVTNSDNTDDEDMVCDSSPEAGNAAGPEKATDNTGEARTGRMTRSGAMADNTVDAVMADGTAVVIVRNTETLDTAELGQDEAAAVALAYKPAHWRAEMLDSCGADPEPEPSPCRINRTSSRSAPEKKSMSASCGVGSSPP</sequence>
<evidence type="ECO:0000256" key="1">
    <source>
        <dbReference type="SAM" id="MobiDB-lite"/>
    </source>
</evidence>
<organism evidence="2 3">
    <name type="scientific">Stylosanthes scabra</name>
    <dbReference type="NCBI Taxonomy" id="79078"/>
    <lineage>
        <taxon>Eukaryota</taxon>
        <taxon>Viridiplantae</taxon>
        <taxon>Streptophyta</taxon>
        <taxon>Embryophyta</taxon>
        <taxon>Tracheophyta</taxon>
        <taxon>Spermatophyta</taxon>
        <taxon>Magnoliopsida</taxon>
        <taxon>eudicotyledons</taxon>
        <taxon>Gunneridae</taxon>
        <taxon>Pentapetalae</taxon>
        <taxon>rosids</taxon>
        <taxon>fabids</taxon>
        <taxon>Fabales</taxon>
        <taxon>Fabaceae</taxon>
        <taxon>Papilionoideae</taxon>
        <taxon>50 kb inversion clade</taxon>
        <taxon>dalbergioids sensu lato</taxon>
        <taxon>Dalbergieae</taxon>
        <taxon>Pterocarpus clade</taxon>
        <taxon>Stylosanthes</taxon>
    </lineage>
</organism>
<accession>A0ABU6TNN1</accession>
<feature type="region of interest" description="Disordered" evidence="1">
    <location>
        <begin position="41"/>
        <end position="77"/>
    </location>
</feature>
<protein>
    <submittedName>
        <fullName evidence="2">Uncharacterized protein</fullName>
    </submittedName>
</protein>
<reference evidence="2 3" key="1">
    <citation type="journal article" date="2023" name="Plants (Basel)">
        <title>Bridging the Gap: Combining Genomics and Transcriptomics Approaches to Understand Stylosanthes scabra, an Orphan Legume from the Brazilian Caatinga.</title>
        <authorList>
            <person name="Ferreira-Neto J.R.C."/>
            <person name="da Silva M.D."/>
            <person name="Binneck E."/>
            <person name="de Melo N.F."/>
            <person name="da Silva R.H."/>
            <person name="de Melo A.L.T.M."/>
            <person name="Pandolfi V."/>
            <person name="Bustamante F.O."/>
            <person name="Brasileiro-Vidal A.C."/>
            <person name="Benko-Iseppon A.M."/>
        </authorList>
    </citation>
    <scope>NUCLEOTIDE SEQUENCE [LARGE SCALE GENOMIC DNA]</scope>
    <source>
        <tissue evidence="2">Leaves</tissue>
    </source>
</reference>